<dbReference type="Gramene" id="Solyc02g010600.1.1">
    <property type="protein sequence ID" value="Solyc02g010600.1.1"/>
    <property type="gene ID" value="Solyc02g010600.1"/>
</dbReference>
<dbReference type="Proteomes" id="UP000004994">
    <property type="component" value="Chromosome 2"/>
</dbReference>
<evidence type="ECO:0000256" key="2">
    <source>
        <dbReference type="ARBA" id="ARBA00022980"/>
    </source>
</evidence>
<dbReference type="PANTHER" id="PTHR11652">
    <property type="entry name" value="30S RIBOSOMAL PROTEIN S12 FAMILY MEMBER"/>
    <property type="match status" value="1"/>
</dbReference>
<evidence type="ECO:0000313" key="7">
    <source>
        <dbReference type="EnsemblPlants" id="Solyc02g010600.1.1"/>
    </source>
</evidence>
<dbReference type="InterPro" id="IPR005679">
    <property type="entry name" value="Ribosomal_uS12_bac"/>
</dbReference>
<dbReference type="PhylomeDB" id="K4B4G1"/>
<keyword evidence="2" id="KW-0689">Ribosomal protein</keyword>
<keyword evidence="6" id="KW-0472">Membrane</keyword>
<dbReference type="Gene3D" id="2.40.50.140">
    <property type="entry name" value="Nucleic acid-binding proteins"/>
    <property type="match status" value="1"/>
</dbReference>
<dbReference type="PROSITE" id="PS00055">
    <property type="entry name" value="RIBOSOMAL_S12"/>
    <property type="match status" value="1"/>
</dbReference>
<dbReference type="GO" id="GO:0015935">
    <property type="term" value="C:small ribosomal subunit"/>
    <property type="evidence" value="ECO:0007669"/>
    <property type="project" value="InterPro"/>
</dbReference>
<name>K4B4G1_SOLLC</name>
<organism evidence="7">
    <name type="scientific">Solanum lycopersicum</name>
    <name type="common">Tomato</name>
    <name type="synonym">Lycopersicon esculentum</name>
    <dbReference type="NCBI Taxonomy" id="4081"/>
    <lineage>
        <taxon>Eukaryota</taxon>
        <taxon>Viridiplantae</taxon>
        <taxon>Streptophyta</taxon>
        <taxon>Embryophyta</taxon>
        <taxon>Tracheophyta</taxon>
        <taxon>Spermatophyta</taxon>
        <taxon>Magnoliopsida</taxon>
        <taxon>eudicotyledons</taxon>
        <taxon>Gunneridae</taxon>
        <taxon>Pentapetalae</taxon>
        <taxon>asterids</taxon>
        <taxon>lamiids</taxon>
        <taxon>Solanales</taxon>
        <taxon>Solanaceae</taxon>
        <taxon>Solanoideae</taxon>
        <taxon>Solaneae</taxon>
        <taxon>Solanum</taxon>
        <taxon>Solanum subgen. Lycopersicon</taxon>
    </lineage>
</organism>
<keyword evidence="6" id="KW-0812">Transmembrane</keyword>
<dbReference type="GO" id="GO:0003735">
    <property type="term" value="F:structural constituent of ribosome"/>
    <property type="evidence" value="ECO:0000318"/>
    <property type="project" value="GO_Central"/>
</dbReference>
<dbReference type="InterPro" id="IPR006032">
    <property type="entry name" value="Ribosomal_uS12"/>
</dbReference>
<keyword evidence="6" id="KW-1133">Transmembrane helix</keyword>
<evidence type="ECO:0000256" key="3">
    <source>
        <dbReference type="ARBA" id="ARBA00023274"/>
    </source>
</evidence>
<keyword evidence="8" id="KW-1185">Reference proteome</keyword>
<sequence length="142" mass="15948">MVVSEFAPICIYLLIRPLVSLIPLGLPFLFSSNSLTYQENYRPMNVVSILLKQGVCPRVSRKTPKKPNSAARKIAKVQRSNQHDIFAHIPGEGHHLQEHSLVLTRRGRVKDSPGVKFHCIRGVKDLLGIPDRRKGISKYGAE</sequence>
<dbReference type="AlphaFoldDB" id="K4B4G1"/>
<dbReference type="NCBIfam" id="TIGR00981">
    <property type="entry name" value="rpsL_bact"/>
    <property type="match status" value="1"/>
</dbReference>
<evidence type="ECO:0000256" key="5">
    <source>
        <dbReference type="ARBA" id="ARBA00035433"/>
    </source>
</evidence>
<dbReference type="GO" id="GO:0006412">
    <property type="term" value="P:translation"/>
    <property type="evidence" value="ECO:0000318"/>
    <property type="project" value="GO_Central"/>
</dbReference>
<keyword evidence="3" id="KW-0687">Ribonucleoprotein</keyword>
<dbReference type="EnsemblPlants" id="Solyc02g010600.1.1">
    <property type="protein sequence ID" value="Solyc02g010600.1.1"/>
    <property type="gene ID" value="Solyc02g010600.1"/>
</dbReference>
<accession>K4B4G1</accession>
<dbReference type="GO" id="GO:0005840">
    <property type="term" value="C:ribosome"/>
    <property type="evidence" value="ECO:0000318"/>
    <property type="project" value="GO_Central"/>
</dbReference>
<evidence type="ECO:0000256" key="6">
    <source>
        <dbReference type="SAM" id="Phobius"/>
    </source>
</evidence>
<dbReference type="eggNOG" id="KOG1750">
    <property type="taxonomic scope" value="Eukaryota"/>
</dbReference>
<reference evidence="7" key="1">
    <citation type="journal article" date="2012" name="Nature">
        <title>The tomato genome sequence provides insights into fleshy fruit evolution.</title>
        <authorList>
            <consortium name="Tomato Genome Consortium"/>
        </authorList>
    </citation>
    <scope>NUCLEOTIDE SEQUENCE [LARGE SCALE GENOMIC DNA]</scope>
    <source>
        <strain evidence="7">cv. Heinz 1706</strain>
    </source>
</reference>
<proteinExistence type="inferred from homology"/>
<dbReference type="SUPFAM" id="SSF50249">
    <property type="entry name" value="Nucleic acid-binding proteins"/>
    <property type="match status" value="1"/>
</dbReference>
<evidence type="ECO:0000313" key="8">
    <source>
        <dbReference type="Proteomes" id="UP000004994"/>
    </source>
</evidence>
<dbReference type="InterPro" id="IPR012340">
    <property type="entry name" value="NA-bd_OB-fold"/>
</dbReference>
<dbReference type="PaxDb" id="4081-Solyc02g010600.1.1"/>
<protein>
    <recommendedName>
        <fullName evidence="4">Small ribosomal subunit protein uS12m</fullName>
    </recommendedName>
    <alternativeName>
        <fullName evidence="5">30S ribosomal protein S12, chloroplastic</fullName>
    </alternativeName>
</protein>
<dbReference type="InParanoid" id="K4B4G1"/>
<evidence type="ECO:0000256" key="4">
    <source>
        <dbReference type="ARBA" id="ARBA00035248"/>
    </source>
</evidence>
<comment type="similarity">
    <text evidence="1">Belongs to the universal ribosomal protein uS12 family.</text>
</comment>
<dbReference type="STRING" id="4081.K4B4G1"/>
<feature type="transmembrane region" description="Helical" evidence="6">
    <location>
        <begin position="6"/>
        <end position="30"/>
    </location>
</feature>
<evidence type="ECO:0000256" key="1">
    <source>
        <dbReference type="ARBA" id="ARBA00005657"/>
    </source>
</evidence>
<dbReference type="HOGENOM" id="CLU_1819219_0_0_1"/>
<dbReference type="PRINTS" id="PR01034">
    <property type="entry name" value="RIBOSOMALS12"/>
</dbReference>
<dbReference type="OMA" id="VCIRVYT"/>
<dbReference type="FunFam" id="2.40.50.140:FF:000099">
    <property type="entry name" value="Ribosomal protein S12, mitochondrial"/>
    <property type="match status" value="1"/>
</dbReference>
<dbReference type="FunCoup" id="K4B4G1">
    <property type="interactions" value="1957"/>
</dbReference>
<dbReference type="Pfam" id="PF00164">
    <property type="entry name" value="Ribosom_S12_S23"/>
    <property type="match status" value="1"/>
</dbReference>
<reference evidence="7" key="2">
    <citation type="submission" date="2015-06" db="UniProtKB">
        <authorList>
            <consortium name="EnsemblPlants"/>
        </authorList>
    </citation>
    <scope>IDENTIFICATION</scope>
    <source>
        <strain evidence="7">cv. Heinz 1706</strain>
    </source>
</reference>